<dbReference type="Gene3D" id="2.30.30.30">
    <property type="match status" value="2"/>
</dbReference>
<comment type="caution">
    <text evidence="3">The sequence shown here is derived from an EMBL/GenBank/DDBJ whole genome shotgun (WGS) entry which is preliminary data.</text>
</comment>
<feature type="region of interest" description="Disordered" evidence="1">
    <location>
        <begin position="1"/>
        <end position="23"/>
    </location>
</feature>
<proteinExistence type="predicted"/>
<dbReference type="Proteomes" id="UP000639772">
    <property type="component" value="Chromosome 7"/>
</dbReference>
<dbReference type="InterPro" id="IPR048670">
    <property type="entry name" value="IF5A-like_N"/>
</dbReference>
<protein>
    <recommendedName>
        <fullName evidence="2">Translation initiation factor 5A-like N-terminal domain-containing protein</fullName>
    </recommendedName>
</protein>
<dbReference type="GO" id="GO:0043022">
    <property type="term" value="F:ribosome binding"/>
    <property type="evidence" value="ECO:0007669"/>
    <property type="project" value="InterPro"/>
</dbReference>
<evidence type="ECO:0000256" key="1">
    <source>
        <dbReference type="SAM" id="MobiDB-lite"/>
    </source>
</evidence>
<dbReference type="InterPro" id="IPR001884">
    <property type="entry name" value="IF5A-like"/>
</dbReference>
<dbReference type="AlphaFoldDB" id="A0A835QTD2"/>
<gene>
    <name evidence="3" type="ORF">HPP92_015425</name>
</gene>
<dbReference type="InterPro" id="IPR008991">
    <property type="entry name" value="Translation_prot_SH3-like_sf"/>
</dbReference>
<dbReference type="SUPFAM" id="SSF50104">
    <property type="entry name" value="Translation proteins SH3-like domain"/>
    <property type="match status" value="1"/>
</dbReference>
<dbReference type="GO" id="GO:0003723">
    <property type="term" value="F:RNA binding"/>
    <property type="evidence" value="ECO:0007669"/>
    <property type="project" value="InterPro"/>
</dbReference>
<evidence type="ECO:0000259" key="2">
    <source>
        <dbReference type="Pfam" id="PF21485"/>
    </source>
</evidence>
<feature type="domain" description="Translation initiation factor 5A-like N-terminal" evidence="2">
    <location>
        <begin position="17"/>
        <end position="43"/>
    </location>
</feature>
<name>A0A835QTD2_VANPL</name>
<accession>A0A835QTD2</accession>
<evidence type="ECO:0000313" key="3">
    <source>
        <dbReference type="EMBL" id="KAG0475739.1"/>
    </source>
</evidence>
<dbReference type="GO" id="GO:0003746">
    <property type="term" value="F:translation elongation factor activity"/>
    <property type="evidence" value="ECO:0007669"/>
    <property type="project" value="InterPro"/>
</dbReference>
<dbReference type="EMBL" id="JADCNM010000007">
    <property type="protein sequence ID" value="KAG0475739.1"/>
    <property type="molecule type" value="Genomic_DNA"/>
</dbReference>
<dbReference type="PANTHER" id="PTHR11673">
    <property type="entry name" value="TRANSLATION INITIATION FACTOR 5A FAMILY MEMBER"/>
    <property type="match status" value="1"/>
</dbReference>
<organism evidence="3 4">
    <name type="scientific">Vanilla planifolia</name>
    <name type="common">Vanilla</name>
    <dbReference type="NCBI Taxonomy" id="51239"/>
    <lineage>
        <taxon>Eukaryota</taxon>
        <taxon>Viridiplantae</taxon>
        <taxon>Streptophyta</taxon>
        <taxon>Embryophyta</taxon>
        <taxon>Tracheophyta</taxon>
        <taxon>Spermatophyta</taxon>
        <taxon>Magnoliopsida</taxon>
        <taxon>Liliopsida</taxon>
        <taxon>Asparagales</taxon>
        <taxon>Orchidaceae</taxon>
        <taxon>Vanilloideae</taxon>
        <taxon>Vanilleae</taxon>
        <taxon>Vanilla</taxon>
    </lineage>
</organism>
<feature type="compositionally biased region" description="Basic and acidic residues" evidence="1">
    <location>
        <begin position="1"/>
        <end position="12"/>
    </location>
</feature>
<dbReference type="Pfam" id="PF21485">
    <property type="entry name" value="IF5A-like_N"/>
    <property type="match status" value="1"/>
</dbReference>
<dbReference type="OrthoDB" id="1616707at2759"/>
<sequence>MSDEEHHFESKADAGASKTYPQQAGSIRKNGYVVIKGRPCKVFLYGVRLQWFVEIARWLKCQLLRLGSMAMQVALDIFNNKKLEDVVPSSHNVISLMSTVLTINSLMSPQMVL</sequence>
<dbReference type="GO" id="GO:0045901">
    <property type="term" value="P:positive regulation of translational elongation"/>
    <property type="evidence" value="ECO:0007669"/>
    <property type="project" value="InterPro"/>
</dbReference>
<evidence type="ECO:0000313" key="4">
    <source>
        <dbReference type="Proteomes" id="UP000639772"/>
    </source>
</evidence>
<reference evidence="3 4" key="1">
    <citation type="journal article" date="2020" name="Nat. Food">
        <title>A phased Vanilla planifolia genome enables genetic improvement of flavour and production.</title>
        <authorList>
            <person name="Hasing T."/>
            <person name="Tang H."/>
            <person name="Brym M."/>
            <person name="Khazi F."/>
            <person name="Huang T."/>
            <person name="Chambers A.H."/>
        </authorList>
    </citation>
    <scope>NUCLEOTIDE SEQUENCE [LARGE SCALE GENOMIC DNA]</scope>
    <source>
        <tissue evidence="3">Leaf</tissue>
    </source>
</reference>
<dbReference type="InterPro" id="IPR014722">
    <property type="entry name" value="Rib_uL2_dom2"/>
</dbReference>